<dbReference type="Proteomes" id="UP000287374">
    <property type="component" value="Unassembled WGS sequence"/>
</dbReference>
<comment type="caution">
    <text evidence="2">The sequence shown here is derived from an EMBL/GenBank/DDBJ whole genome shotgun (WGS) entry which is preliminary data.</text>
</comment>
<reference evidence="2 4" key="1">
    <citation type="submission" date="2018-05" db="EMBL/GenBank/DDBJ databases">
        <title>Legionella qingyii sp.nov., whole genome shotgun sequence.</title>
        <authorList>
            <person name="Wu H."/>
            <person name="Zhu Q."/>
            <person name="Hu C."/>
        </authorList>
    </citation>
    <scope>NUCLEOTIDE SEQUENCE [LARGE SCALE GENOMIC DNA]</scope>
    <source>
        <strain evidence="2 4">HEB18</strain>
    </source>
</reference>
<proteinExistence type="predicted"/>
<evidence type="ECO:0000313" key="4">
    <source>
        <dbReference type="Proteomes" id="UP000247152"/>
    </source>
</evidence>
<dbReference type="AlphaFoldDB" id="A0A317U720"/>
<evidence type="ECO:0000313" key="2">
    <source>
        <dbReference type="EMBL" id="PWY57125.1"/>
    </source>
</evidence>
<evidence type="ECO:0000313" key="5">
    <source>
        <dbReference type="Proteomes" id="UP000287374"/>
    </source>
</evidence>
<evidence type="ECO:0000313" key="3">
    <source>
        <dbReference type="EMBL" id="RUR25035.1"/>
    </source>
</evidence>
<dbReference type="EMBL" id="QHJG01000003">
    <property type="protein sequence ID" value="PWY57125.1"/>
    <property type="molecule type" value="Genomic_DNA"/>
</dbReference>
<reference evidence="3 5" key="2">
    <citation type="submission" date="2018-12" db="EMBL/GenBank/DDBJ databases">
        <title>Legionella sp,whole genome shotgun sequence.</title>
        <authorList>
            <person name="Wu H."/>
        </authorList>
    </citation>
    <scope>NUCLEOTIDE SEQUENCE [LARGE SCALE GENOMIC DNA]</scope>
    <source>
        <strain evidence="5">km489</strain>
        <strain evidence="3">Km489</strain>
    </source>
</reference>
<sequence length="330" mass="37235">MYAKYELPPVVLYESHADRATSEFLIKHLPHLKKTGYTTICVDGMEPGASLEQNITIIKTLICIQVKKVEQLPLSRPEYTHEAEKLRSIVAKLELFEAMKEQCFKLGGIDLPVSEQLKEKSLNSEKREKTLTDNTLKEVKKNDGGVIVVLGFGHCIFQQMIKRYAENANQFLWFHIHNPANETLVHKELIAAYAKGGYGTYFPLGINTFLSSDPKLDTALWDQISAHCYSYEPEELHTSTASILKSLIGPEVSAHLRKDGQLRVDALIPLEKIEQTRRVKSSDFLTNLGKTLGGKIPYEVTSIKKTNQVIIRGINEPEIAEQISRLSTKK</sequence>
<organism evidence="2 4">
    <name type="scientific">Legionella qingyii</name>
    <dbReference type="NCBI Taxonomy" id="2184757"/>
    <lineage>
        <taxon>Bacteria</taxon>
        <taxon>Pseudomonadati</taxon>
        <taxon>Pseudomonadota</taxon>
        <taxon>Gammaproteobacteria</taxon>
        <taxon>Legionellales</taxon>
        <taxon>Legionellaceae</taxon>
        <taxon>Legionella</taxon>
    </lineage>
</organism>
<dbReference type="EMBL" id="RZGX01000004">
    <property type="protein sequence ID" value="RUR25035.1"/>
    <property type="molecule type" value="Genomic_DNA"/>
</dbReference>
<dbReference type="EMBL" id="QHJG01000008">
    <property type="protein sequence ID" value="PWY56518.1"/>
    <property type="molecule type" value="Genomic_DNA"/>
</dbReference>
<dbReference type="RefSeq" id="WP_110141372.1">
    <property type="nucleotide sequence ID" value="NZ_QHJG01000003.1"/>
</dbReference>
<evidence type="ECO:0000313" key="1">
    <source>
        <dbReference type="EMBL" id="PWY56518.1"/>
    </source>
</evidence>
<protein>
    <submittedName>
        <fullName evidence="2">Uncharacterized protein</fullName>
    </submittedName>
</protein>
<keyword evidence="5" id="KW-1185">Reference proteome</keyword>
<name>A0A317U720_9GAMM</name>
<gene>
    <name evidence="2" type="ORF">DGG96_02110</name>
    <name evidence="1" type="ORF">DGG96_07080</name>
    <name evidence="3" type="ORF">ELY20_04565</name>
</gene>
<dbReference type="Proteomes" id="UP000247152">
    <property type="component" value="Unassembled WGS sequence"/>
</dbReference>
<dbReference type="OrthoDB" id="5643322at2"/>
<accession>A0A317U720</accession>